<organism evidence="2 3">
    <name type="scientific">Butyricimonas hominis</name>
    <dbReference type="NCBI Taxonomy" id="2763032"/>
    <lineage>
        <taxon>Bacteria</taxon>
        <taxon>Pseudomonadati</taxon>
        <taxon>Bacteroidota</taxon>
        <taxon>Bacteroidia</taxon>
        <taxon>Bacteroidales</taxon>
        <taxon>Odoribacteraceae</taxon>
        <taxon>Butyricimonas</taxon>
    </lineage>
</organism>
<keyword evidence="1" id="KW-0812">Transmembrane</keyword>
<dbReference type="RefSeq" id="WP_186976324.1">
    <property type="nucleotide sequence ID" value="NZ_JACOOH010000005.1"/>
</dbReference>
<proteinExistence type="predicted"/>
<protein>
    <recommendedName>
        <fullName evidence="4">O-antigen ligase like membrane protein</fullName>
    </recommendedName>
</protein>
<evidence type="ECO:0000256" key="1">
    <source>
        <dbReference type="SAM" id="Phobius"/>
    </source>
</evidence>
<evidence type="ECO:0000313" key="2">
    <source>
        <dbReference type="EMBL" id="MBC5621900.1"/>
    </source>
</evidence>
<feature type="transmembrane region" description="Helical" evidence="1">
    <location>
        <begin position="195"/>
        <end position="222"/>
    </location>
</feature>
<sequence length="392" mass="46031">MSEERKIGLKDTLSMLLWGVVILIITRQVPFVSYSIFGNLALLGIVVLNIRYNATGFYRTFLPILCWWFFLVFYALLQGNEVPLVARFALIIFFLLAVYFIILPSRMIKLLFAFTLLQCIFLIGLEFVLLLFFNLETYEPLRHYFINQGWGDVYTFTGYFYNIPVKGNALLPFVYMLSYFVPVFPEKRKRFFRCIYLLAIVFAGNFAYLISLFFFHFILFFLQNESLRRLQMKVLGLSFLIVLFFIPGLIFVENVMSKKVDSMGTRQDQVEVLIRDMGQEHMTIWLGKGLGNTVSEKTAYRDYTGNVYFELQTVYFFNQLGIVNFIVFILLNLFLAYTKIRDPRLLFAYLCYILYAFTNPYILDTNQVIVILTLVMANKILEDENRVCTRNV</sequence>
<reference evidence="2 3" key="1">
    <citation type="submission" date="2020-08" db="EMBL/GenBank/DDBJ databases">
        <title>Genome public.</title>
        <authorList>
            <person name="Liu C."/>
            <person name="Sun Q."/>
        </authorList>
    </citation>
    <scope>NUCLEOTIDE SEQUENCE [LARGE SCALE GENOMIC DNA]</scope>
    <source>
        <strain evidence="2 3">NSJ-56</strain>
    </source>
</reference>
<evidence type="ECO:0008006" key="4">
    <source>
        <dbReference type="Google" id="ProtNLM"/>
    </source>
</evidence>
<comment type="caution">
    <text evidence="2">The sequence shown here is derived from an EMBL/GenBank/DDBJ whole genome shotgun (WGS) entry which is preliminary data.</text>
</comment>
<evidence type="ECO:0000313" key="3">
    <source>
        <dbReference type="Proteomes" id="UP000646484"/>
    </source>
</evidence>
<feature type="transmembrane region" description="Helical" evidence="1">
    <location>
        <begin position="31"/>
        <end position="50"/>
    </location>
</feature>
<feature type="transmembrane region" description="Helical" evidence="1">
    <location>
        <begin position="234"/>
        <end position="252"/>
    </location>
</feature>
<keyword evidence="1" id="KW-0472">Membrane</keyword>
<feature type="transmembrane region" description="Helical" evidence="1">
    <location>
        <begin position="84"/>
        <end position="103"/>
    </location>
</feature>
<feature type="transmembrane region" description="Helical" evidence="1">
    <location>
        <begin position="7"/>
        <end position="25"/>
    </location>
</feature>
<feature type="transmembrane region" description="Helical" evidence="1">
    <location>
        <begin position="110"/>
        <end position="133"/>
    </location>
</feature>
<keyword evidence="3" id="KW-1185">Reference proteome</keyword>
<name>A0ABR7D3F8_9BACT</name>
<accession>A0ABR7D3F8</accession>
<feature type="transmembrane region" description="Helical" evidence="1">
    <location>
        <begin position="57"/>
        <end position="78"/>
    </location>
</feature>
<feature type="transmembrane region" description="Helical" evidence="1">
    <location>
        <begin position="316"/>
        <end position="338"/>
    </location>
</feature>
<keyword evidence="1" id="KW-1133">Transmembrane helix</keyword>
<dbReference type="Proteomes" id="UP000646484">
    <property type="component" value="Unassembled WGS sequence"/>
</dbReference>
<gene>
    <name evidence="2" type="ORF">H8S64_12400</name>
</gene>
<feature type="transmembrane region" description="Helical" evidence="1">
    <location>
        <begin position="345"/>
        <end position="363"/>
    </location>
</feature>
<dbReference type="EMBL" id="JACOOH010000005">
    <property type="protein sequence ID" value="MBC5621900.1"/>
    <property type="molecule type" value="Genomic_DNA"/>
</dbReference>